<organism evidence="2">
    <name type="scientific">bioreactor metagenome</name>
    <dbReference type="NCBI Taxonomy" id="1076179"/>
    <lineage>
        <taxon>unclassified sequences</taxon>
        <taxon>metagenomes</taxon>
        <taxon>ecological metagenomes</taxon>
    </lineage>
</organism>
<sequence>MSRFHPQRQQTHRLLPGPVHEGLGFFAGRREQGVSLLGQRALGEEAFGALAQVQLGLRVEPGRETVPAHGIQAVYGPAVVPGYGKAQKLQREHLFFPLSLSAIPFFQPSGPGGGMVDGAPQPPPLLLGRLQQIALKQAAGLAQVVKQAGQPPQVLQPRRAQTLPAAFGHSPAVLAERLPPPGVLRVCSGIQHHDVLSLLFRQDGQPAPAADLGHRSARSSPPSGPCPMGKGPFL</sequence>
<name>A0A645F7X6_9ZZZZ</name>
<proteinExistence type="predicted"/>
<evidence type="ECO:0000313" key="2">
    <source>
        <dbReference type="EMBL" id="MPN09736.1"/>
    </source>
</evidence>
<reference evidence="2" key="1">
    <citation type="submission" date="2019-08" db="EMBL/GenBank/DDBJ databases">
        <authorList>
            <person name="Kucharzyk K."/>
            <person name="Murdoch R.W."/>
            <person name="Higgins S."/>
            <person name="Loffler F."/>
        </authorList>
    </citation>
    <scope>NUCLEOTIDE SEQUENCE</scope>
</reference>
<comment type="caution">
    <text evidence="2">The sequence shown here is derived from an EMBL/GenBank/DDBJ whole genome shotgun (WGS) entry which is preliminary data.</text>
</comment>
<dbReference type="EMBL" id="VSSQ01055858">
    <property type="protein sequence ID" value="MPN09736.1"/>
    <property type="molecule type" value="Genomic_DNA"/>
</dbReference>
<gene>
    <name evidence="2" type="ORF">SDC9_157028</name>
</gene>
<accession>A0A645F7X6</accession>
<feature type="region of interest" description="Disordered" evidence="1">
    <location>
        <begin position="206"/>
        <end position="234"/>
    </location>
</feature>
<dbReference type="AlphaFoldDB" id="A0A645F7X6"/>
<protein>
    <submittedName>
        <fullName evidence="2">Uncharacterized protein</fullName>
    </submittedName>
</protein>
<evidence type="ECO:0000256" key="1">
    <source>
        <dbReference type="SAM" id="MobiDB-lite"/>
    </source>
</evidence>